<dbReference type="GO" id="GO:0009263">
    <property type="term" value="P:deoxyribonucleotide biosynthetic process"/>
    <property type="evidence" value="ECO:0007669"/>
    <property type="project" value="UniProtKB-KW"/>
</dbReference>
<dbReference type="InterPro" id="IPR000788">
    <property type="entry name" value="RNR_lg_C"/>
</dbReference>
<dbReference type="PANTHER" id="PTHR11573:SF6">
    <property type="entry name" value="RIBONUCLEOSIDE-DIPHOSPHATE REDUCTASE LARGE SUBUNIT"/>
    <property type="match status" value="1"/>
</dbReference>
<accession>A0A835SG99</accession>
<reference evidence="7" key="1">
    <citation type="journal article" date="2020" name="bioRxiv">
        <title>Comparative genomics of Chlamydomonas.</title>
        <authorList>
            <person name="Craig R.J."/>
            <person name="Hasan A.R."/>
            <person name="Ness R.W."/>
            <person name="Keightley P.D."/>
        </authorList>
    </citation>
    <scope>NUCLEOTIDE SEQUENCE</scope>
    <source>
        <strain evidence="7">SAG 7.73</strain>
    </source>
</reference>
<proteinExistence type="inferred from homology"/>
<comment type="similarity">
    <text evidence="1 5">Belongs to the ribonucleoside diphosphate reductase large chain family.</text>
</comment>
<evidence type="ECO:0000256" key="3">
    <source>
        <dbReference type="ARBA" id="ARBA00023002"/>
    </source>
</evidence>
<evidence type="ECO:0000313" key="7">
    <source>
        <dbReference type="EMBL" id="KAG2424981.1"/>
    </source>
</evidence>
<dbReference type="OrthoDB" id="3000483at2759"/>
<dbReference type="CDD" id="cd01679">
    <property type="entry name" value="RNR_I"/>
    <property type="match status" value="1"/>
</dbReference>
<keyword evidence="3 5" id="KW-0560">Oxidoreductase</keyword>
<protein>
    <recommendedName>
        <fullName evidence="2 5">Ribonucleoside-diphosphate reductase</fullName>
        <ecNumber evidence="2 5">1.17.4.1</ecNumber>
    </recommendedName>
</protein>
<dbReference type="EMBL" id="JAEHOC010000060">
    <property type="protein sequence ID" value="KAG2424981.1"/>
    <property type="molecule type" value="Genomic_DNA"/>
</dbReference>
<dbReference type="Pfam" id="PF02867">
    <property type="entry name" value="Ribonuc_red_lgC"/>
    <property type="match status" value="1"/>
</dbReference>
<dbReference type="GO" id="GO:0004748">
    <property type="term" value="F:ribonucleoside-diphosphate reductase activity, thioredoxin disulfide as acceptor"/>
    <property type="evidence" value="ECO:0007669"/>
    <property type="project" value="UniProtKB-EC"/>
</dbReference>
<dbReference type="Pfam" id="PF00317">
    <property type="entry name" value="Ribonuc_red_lgN"/>
    <property type="match status" value="1"/>
</dbReference>
<feature type="domain" description="Ribonucleotide reductase large subunit" evidence="6">
    <location>
        <begin position="724"/>
        <end position="746"/>
    </location>
</feature>
<evidence type="ECO:0000256" key="5">
    <source>
        <dbReference type="RuleBase" id="RU003410"/>
    </source>
</evidence>
<dbReference type="UniPathway" id="UPA00326"/>
<sequence length="983" mass="108777">MVMVPGTDGTALFMIQDSRCPEAGPTSTIEVVGWLYIHHERMTIHMVQCRMVYAFTAAPDAKQGGSFLAEDLCFVNGGLRAFRRPRPNFSPAEMLSVFTREVFGPGWRFSIGMNERKIKSLHKTLRRHCSGLCVLAPSVFQHVARRTLPRGQVPVAQLVQGYCSDLTRIDLGSLQQELQQNIPRDTPWPKAIDAAVNLCSSKITEHIEFDTLACRLLLNSLYSSTPSTFSGAMDILFADGIITEQFHQCVCGIREELDRIVDQSRDTLFKFFGLRTLCSSYLLQDASHSIVERPQYMFMRVAVHIHGGENLAAIKATYDLMSLQRYIHATPTLFNAGTKCGQLSSCFLMHMNDSIDSIFGNLAHCGQISKFAGGIGIGISSVRANGAKITTTNGSCNGIIPMLRVYNAAARYVNQAGKRNGSFAVYLEPWHADIESFLALRKNYGNEEERCRDLFTAVWMPDLFMERVQNDELWSLMTPDVSKGLEKVWGDDFRRLYARYEAEGRFVRQVPAKQIWLKILESQIETGMPYILYKDAVNAKTNQQHLGTIQCGNLCAEIVEYTSNTEISVCNLCSMGLPSFVVAGEGCHPDSHAGTSTSAPPFFDHAALHKAVKVATRNLNKVVDCNFYPVMEARTSNMRHRPVGVGVQGLADVFALLSLPFESDEARELNRHIFETMYHAALEASVELAQEEGPHESFPGSPMSRGVLQFDMWGVKQHSGMYDWEDLRAKIVKHGVRNSLLIALMPTASTSQILGFNEQFEPFMSNMYNRKTLAGEFIIINRYLQTRLQQLGLWDLHMKERIIAANGSIQGIPEIPTHVKEVFKTVWEIKQKAILDMAAERGPYICQTQSMNLFLSEPDFSKLNSMHFYGWKAGLKTGVYYVRSRPVVSAQKFTVAPKAAVVGTAACASGTTGVELLPAVCEDELVEVPLSDGEDASAGAGAGAAAPSPIRSPAAVLPRGGISIAMQEACHASSADQCILCSA</sequence>
<dbReference type="InterPro" id="IPR013346">
    <property type="entry name" value="NrdE_NrdA_C"/>
</dbReference>
<dbReference type="Gene3D" id="3.20.70.20">
    <property type="match status" value="1"/>
</dbReference>
<dbReference type="SUPFAM" id="SSF48168">
    <property type="entry name" value="R1 subunit of ribonucleotide reductase, N-terminal domain"/>
    <property type="match status" value="1"/>
</dbReference>
<comment type="catalytic activity">
    <reaction evidence="5">
        <text>a 2'-deoxyribonucleoside 5'-diphosphate + [thioredoxin]-disulfide + H2O = a ribonucleoside 5'-diphosphate + [thioredoxin]-dithiol</text>
        <dbReference type="Rhea" id="RHEA:23252"/>
        <dbReference type="Rhea" id="RHEA-COMP:10698"/>
        <dbReference type="Rhea" id="RHEA-COMP:10700"/>
        <dbReference type="ChEBI" id="CHEBI:15377"/>
        <dbReference type="ChEBI" id="CHEBI:29950"/>
        <dbReference type="ChEBI" id="CHEBI:50058"/>
        <dbReference type="ChEBI" id="CHEBI:57930"/>
        <dbReference type="ChEBI" id="CHEBI:73316"/>
        <dbReference type="EC" id="1.17.4.1"/>
    </reaction>
</comment>
<comment type="caution">
    <text evidence="7">The sequence shown here is derived from an EMBL/GenBank/DDBJ whole genome shotgun (WGS) entry which is preliminary data.</text>
</comment>
<dbReference type="PRINTS" id="PR01183">
    <property type="entry name" value="RIBORDTASEM1"/>
</dbReference>
<dbReference type="GO" id="GO:0005524">
    <property type="term" value="F:ATP binding"/>
    <property type="evidence" value="ECO:0007669"/>
    <property type="project" value="InterPro"/>
</dbReference>
<dbReference type="GO" id="GO:0005971">
    <property type="term" value="C:ribonucleoside-diphosphate reductase complex"/>
    <property type="evidence" value="ECO:0007669"/>
    <property type="project" value="TreeGrafter"/>
</dbReference>
<dbReference type="SUPFAM" id="SSF51998">
    <property type="entry name" value="PFL-like glycyl radical enzymes"/>
    <property type="match status" value="1"/>
</dbReference>
<evidence type="ECO:0000256" key="4">
    <source>
        <dbReference type="ARBA" id="ARBA00023116"/>
    </source>
</evidence>
<dbReference type="AlphaFoldDB" id="A0A835SG99"/>
<keyword evidence="8" id="KW-1185">Reference proteome</keyword>
<gene>
    <name evidence="7" type="ORF">HXX76_014139</name>
</gene>
<dbReference type="InterPro" id="IPR039718">
    <property type="entry name" value="Rrm1"/>
</dbReference>
<dbReference type="PROSITE" id="PS00089">
    <property type="entry name" value="RIBORED_LARGE"/>
    <property type="match status" value="1"/>
</dbReference>
<dbReference type="EC" id="1.17.4.1" evidence="2 5"/>
<comment type="function">
    <text evidence="5">Provides the precursors necessary for DNA synthesis. Catalyzes the biosynthesis of deoxyribonucleotides from the corresponding ribonucleotides.</text>
</comment>
<dbReference type="PANTHER" id="PTHR11573">
    <property type="entry name" value="RIBONUCLEOSIDE-DIPHOSPHATE REDUCTASE LARGE CHAIN"/>
    <property type="match status" value="1"/>
</dbReference>
<dbReference type="Proteomes" id="UP000650467">
    <property type="component" value="Unassembled WGS sequence"/>
</dbReference>
<evidence type="ECO:0000313" key="8">
    <source>
        <dbReference type="Proteomes" id="UP000650467"/>
    </source>
</evidence>
<dbReference type="InterPro" id="IPR008926">
    <property type="entry name" value="RNR_R1-su_N"/>
</dbReference>
<evidence type="ECO:0000256" key="2">
    <source>
        <dbReference type="ARBA" id="ARBA00012274"/>
    </source>
</evidence>
<organism evidence="7 8">
    <name type="scientific">Chlamydomonas incerta</name>
    <dbReference type="NCBI Taxonomy" id="51695"/>
    <lineage>
        <taxon>Eukaryota</taxon>
        <taxon>Viridiplantae</taxon>
        <taxon>Chlorophyta</taxon>
        <taxon>core chlorophytes</taxon>
        <taxon>Chlorophyceae</taxon>
        <taxon>CS clade</taxon>
        <taxon>Chlamydomonadales</taxon>
        <taxon>Chlamydomonadaceae</taxon>
        <taxon>Chlamydomonas</taxon>
    </lineage>
</organism>
<dbReference type="NCBIfam" id="TIGR02506">
    <property type="entry name" value="NrdE_NrdA"/>
    <property type="match status" value="1"/>
</dbReference>
<keyword evidence="4 5" id="KW-0215">Deoxyribonucleotide synthesis</keyword>
<dbReference type="InterPro" id="IPR013509">
    <property type="entry name" value="RNR_lsu_N"/>
</dbReference>
<evidence type="ECO:0000256" key="1">
    <source>
        <dbReference type="ARBA" id="ARBA00010406"/>
    </source>
</evidence>
<evidence type="ECO:0000259" key="6">
    <source>
        <dbReference type="PROSITE" id="PS00089"/>
    </source>
</evidence>
<name>A0A835SG99_CHLIN</name>